<reference evidence="2 3" key="1">
    <citation type="submission" date="2016-11" db="EMBL/GenBank/DDBJ databases">
        <authorList>
            <person name="Jaros S."/>
            <person name="Januszkiewicz K."/>
            <person name="Wedrychowicz H."/>
        </authorList>
    </citation>
    <scope>NUCLEOTIDE SEQUENCE [LARGE SCALE GENOMIC DNA]</scope>
    <source>
        <strain evidence="2 3">DSM 27063</strain>
    </source>
</reference>
<accession>A0A1M6M0F6</accession>
<name>A0A1M6M0F6_9BACT</name>
<dbReference type="STRING" id="1168035.SAMN05444280_12924"/>
<keyword evidence="1" id="KW-0175">Coiled coil</keyword>
<sequence>MKKTELVKTEKKLISVEKQLIGELFLTRNTNDIIAFTQTYVTNYIPILYYAVKHFDTNQIARLMNSSILIDRLLSGRINDAINLQVHNDVKEFLSKNQMKDKSEVIKLINNQTIVNKANLSSTILFMFSFMRSTLFSLYCNKKLYLNYGVGWNNMLIHFVQNPHLIFLLDNKDIEKAEKELKFIKDDIALINGKLANEIKQELLENNLCTKKEFSKITIHFVGLKIDWLKSKSLLSYCKYLKTSDKRELNKSIKYSNLLLDTLENEEIDYHKFSFRKKITFPGPAPDLKEIIGDKQKYSSIIKLFNYIAYFESKDDKMVIVFPTSLEYYFNLDQTYKKNDVDVRILEDENFILEINNGGCGSIIGYLNSIVKPYESQFHRDWFPIHEILTSFKKDGISNKFIYDQLKKSEIKDQIISNFERKINKKRLLSNAMGVSFLAGINYYAEAKGFTQVPLYLSTTVPLLTEIVLKALYKSGYEEILVDLTKEDKDETNALGLSDMDDEYGSLKELEEQIENLESTSEELMDYVKMDGLKLVIDTNTKIRNLIMSSRPINEINSELKKIYESLE</sequence>
<dbReference type="EMBL" id="FQZE01000029">
    <property type="protein sequence ID" value="SHJ76918.1"/>
    <property type="molecule type" value="Genomic_DNA"/>
</dbReference>
<dbReference type="Proteomes" id="UP000184050">
    <property type="component" value="Unassembled WGS sequence"/>
</dbReference>
<gene>
    <name evidence="2" type="ORF">SAMN05444280_12924</name>
</gene>
<feature type="coiled-coil region" evidence="1">
    <location>
        <begin position="500"/>
        <end position="530"/>
    </location>
</feature>
<protein>
    <submittedName>
        <fullName evidence="2">Uncharacterized protein</fullName>
    </submittedName>
</protein>
<dbReference type="RefSeq" id="WP_073172029.1">
    <property type="nucleotide sequence ID" value="NZ_FQZE01000029.1"/>
</dbReference>
<evidence type="ECO:0000313" key="3">
    <source>
        <dbReference type="Proteomes" id="UP000184050"/>
    </source>
</evidence>
<evidence type="ECO:0000313" key="2">
    <source>
        <dbReference type="EMBL" id="SHJ76918.1"/>
    </source>
</evidence>
<dbReference type="AlphaFoldDB" id="A0A1M6M0F6"/>
<organism evidence="2 3">
    <name type="scientific">Tangfeifania diversioriginum</name>
    <dbReference type="NCBI Taxonomy" id="1168035"/>
    <lineage>
        <taxon>Bacteria</taxon>
        <taxon>Pseudomonadati</taxon>
        <taxon>Bacteroidota</taxon>
        <taxon>Bacteroidia</taxon>
        <taxon>Marinilabiliales</taxon>
        <taxon>Prolixibacteraceae</taxon>
        <taxon>Tangfeifania</taxon>
    </lineage>
</organism>
<keyword evidence="3" id="KW-1185">Reference proteome</keyword>
<proteinExistence type="predicted"/>
<evidence type="ECO:0000256" key="1">
    <source>
        <dbReference type="SAM" id="Coils"/>
    </source>
</evidence>